<feature type="domain" description="PID" evidence="3">
    <location>
        <begin position="36"/>
        <end position="168"/>
    </location>
</feature>
<dbReference type="CDD" id="cd01212">
    <property type="entry name" value="PTB_JIP"/>
    <property type="match status" value="1"/>
</dbReference>
<dbReference type="InterPro" id="IPR006020">
    <property type="entry name" value="PTB/PI_dom"/>
</dbReference>
<dbReference type="Gene3D" id="2.30.29.30">
    <property type="entry name" value="Pleckstrin-homology domain (PH domain)/Phosphotyrosine-binding domain (PTB)"/>
    <property type="match status" value="1"/>
</dbReference>
<proteinExistence type="predicted"/>
<dbReference type="InterPro" id="IPR047178">
    <property type="entry name" value="JIP1_scaffold"/>
</dbReference>
<reference evidence="4" key="1">
    <citation type="submission" date="2025-08" db="UniProtKB">
        <authorList>
            <consortium name="Ensembl"/>
        </authorList>
    </citation>
    <scope>IDENTIFICATION</scope>
</reference>
<evidence type="ECO:0000313" key="5">
    <source>
        <dbReference type="Proteomes" id="UP000472270"/>
    </source>
</evidence>
<comment type="subcellular location">
    <subcellularLocation>
        <location evidence="1">Cytoplasm</location>
    </subcellularLocation>
</comment>
<evidence type="ECO:0000256" key="2">
    <source>
        <dbReference type="ARBA" id="ARBA00022490"/>
    </source>
</evidence>
<sequence>MRTGARGIFPAYYAHEVVCQTKDLMTMKRNPAWMESFRVQFLGSVEVPYHQGNGILCAAMQKIAIARKRTVHLHPPSICELEISLQGVKLFDRCSHFFQMKNISFCGCHPKNNCKPQNKSSCILSILEDFHPMLNRFACHVFVSQDSMRHVAECVGRAFQEYYQEHLEYACPTEDIYLE</sequence>
<dbReference type="InterPro" id="IPR011993">
    <property type="entry name" value="PH-like_dom_sf"/>
</dbReference>
<dbReference type="SMART" id="SM00462">
    <property type="entry name" value="PTB"/>
    <property type="match status" value="1"/>
</dbReference>
<protein>
    <submittedName>
        <fullName evidence="4">Mitogen-activated protein kinase 8 interacting protein 2</fullName>
    </submittedName>
</protein>
<accession>A0A673I674</accession>
<dbReference type="GO" id="GO:0007254">
    <property type="term" value="P:JNK cascade"/>
    <property type="evidence" value="ECO:0007669"/>
    <property type="project" value="TreeGrafter"/>
</dbReference>
<dbReference type="PANTHER" id="PTHR47437">
    <property type="entry name" value="JNK-INTERACTING PROTEIN 1-LIKE PROTEIN"/>
    <property type="match status" value="1"/>
</dbReference>
<dbReference type="GO" id="GO:0005078">
    <property type="term" value="F:MAP-kinase scaffold activity"/>
    <property type="evidence" value="ECO:0007669"/>
    <property type="project" value="TreeGrafter"/>
</dbReference>
<dbReference type="GO" id="GO:0046328">
    <property type="term" value="P:regulation of JNK cascade"/>
    <property type="evidence" value="ECO:0007669"/>
    <property type="project" value="InterPro"/>
</dbReference>
<name>A0A673I674_9TELE</name>
<reference evidence="4" key="2">
    <citation type="submission" date="2025-09" db="UniProtKB">
        <authorList>
            <consortium name="Ensembl"/>
        </authorList>
    </citation>
    <scope>IDENTIFICATION</scope>
</reference>
<evidence type="ECO:0000313" key="4">
    <source>
        <dbReference type="Ensembl" id="ENSSRHP00000036102.1"/>
    </source>
</evidence>
<keyword evidence="2" id="KW-0963">Cytoplasm</keyword>
<dbReference type="GO" id="GO:0008432">
    <property type="term" value="F:JUN kinase binding"/>
    <property type="evidence" value="ECO:0007669"/>
    <property type="project" value="TreeGrafter"/>
</dbReference>
<dbReference type="SUPFAM" id="SSF50729">
    <property type="entry name" value="PH domain-like"/>
    <property type="match status" value="1"/>
</dbReference>
<dbReference type="PANTHER" id="PTHR47437:SF2">
    <property type="entry name" value="C-JUN-AMINO-TERMINAL KINASE-INTERACTING PROTEIN 2"/>
    <property type="match status" value="1"/>
</dbReference>
<organism evidence="4 5">
    <name type="scientific">Sinocyclocheilus rhinocerous</name>
    <dbReference type="NCBI Taxonomy" id="307959"/>
    <lineage>
        <taxon>Eukaryota</taxon>
        <taxon>Metazoa</taxon>
        <taxon>Chordata</taxon>
        <taxon>Craniata</taxon>
        <taxon>Vertebrata</taxon>
        <taxon>Euteleostomi</taxon>
        <taxon>Actinopterygii</taxon>
        <taxon>Neopterygii</taxon>
        <taxon>Teleostei</taxon>
        <taxon>Ostariophysi</taxon>
        <taxon>Cypriniformes</taxon>
        <taxon>Cyprinidae</taxon>
        <taxon>Cyprininae</taxon>
        <taxon>Sinocyclocheilus</taxon>
    </lineage>
</organism>
<evidence type="ECO:0000259" key="3">
    <source>
        <dbReference type="PROSITE" id="PS01179"/>
    </source>
</evidence>
<dbReference type="Pfam" id="PF00640">
    <property type="entry name" value="PID"/>
    <property type="match status" value="1"/>
</dbReference>
<dbReference type="Proteomes" id="UP000472270">
    <property type="component" value="Unassembled WGS sequence"/>
</dbReference>
<dbReference type="PROSITE" id="PS01179">
    <property type="entry name" value="PID"/>
    <property type="match status" value="1"/>
</dbReference>
<dbReference type="GO" id="GO:0005737">
    <property type="term" value="C:cytoplasm"/>
    <property type="evidence" value="ECO:0007669"/>
    <property type="project" value="UniProtKB-SubCell"/>
</dbReference>
<dbReference type="Ensembl" id="ENSSRHT00000037155.1">
    <property type="protein sequence ID" value="ENSSRHP00000036102.1"/>
    <property type="gene ID" value="ENSSRHG00000018523.1"/>
</dbReference>
<evidence type="ECO:0000256" key="1">
    <source>
        <dbReference type="ARBA" id="ARBA00004496"/>
    </source>
</evidence>
<dbReference type="AlphaFoldDB" id="A0A673I674"/>
<keyword evidence="5" id="KW-1185">Reference proteome</keyword>